<comment type="caution">
    <text evidence="2">The sequence shown here is derived from an EMBL/GenBank/DDBJ whole genome shotgun (WGS) entry which is preliminary data.</text>
</comment>
<dbReference type="GO" id="GO:0031410">
    <property type="term" value="C:cytoplasmic vesicle"/>
    <property type="evidence" value="ECO:0007669"/>
    <property type="project" value="TreeGrafter"/>
</dbReference>
<dbReference type="Gene3D" id="3.40.50.11500">
    <property type="match status" value="1"/>
</dbReference>
<keyword evidence="3" id="KW-1185">Reference proteome</keyword>
<dbReference type="OrthoDB" id="6019893at2759"/>
<evidence type="ECO:0000313" key="2">
    <source>
        <dbReference type="EMBL" id="ETO12897.1"/>
    </source>
</evidence>
<dbReference type="AlphaFoldDB" id="X6MHM0"/>
<reference evidence="2 3" key="1">
    <citation type="journal article" date="2013" name="Curr. Biol.">
        <title>The Genome of the Foraminiferan Reticulomyxa filosa.</title>
        <authorList>
            <person name="Glockner G."/>
            <person name="Hulsmann N."/>
            <person name="Schleicher M."/>
            <person name="Noegel A.A."/>
            <person name="Eichinger L."/>
            <person name="Gallinger C."/>
            <person name="Pawlowski J."/>
            <person name="Sierra R."/>
            <person name="Euteneuer U."/>
            <person name="Pillet L."/>
            <person name="Moustafa A."/>
            <person name="Platzer M."/>
            <person name="Groth M."/>
            <person name="Szafranski K."/>
            <person name="Schliwa M."/>
        </authorList>
    </citation>
    <scope>NUCLEOTIDE SEQUENCE [LARGE SCALE GENOMIC DNA]</scope>
</reference>
<dbReference type="GO" id="GO:0032483">
    <property type="term" value="P:regulation of Rab protein signal transduction"/>
    <property type="evidence" value="ECO:0007669"/>
    <property type="project" value="TreeGrafter"/>
</dbReference>
<dbReference type="EMBL" id="ASPP01020985">
    <property type="protein sequence ID" value="ETO12897.1"/>
    <property type="molecule type" value="Genomic_DNA"/>
</dbReference>
<dbReference type="Pfam" id="PF02141">
    <property type="entry name" value="DENN"/>
    <property type="match status" value="1"/>
</dbReference>
<dbReference type="InterPro" id="IPR043153">
    <property type="entry name" value="DENN_C"/>
</dbReference>
<organism evidence="2 3">
    <name type="scientific">Reticulomyxa filosa</name>
    <dbReference type="NCBI Taxonomy" id="46433"/>
    <lineage>
        <taxon>Eukaryota</taxon>
        <taxon>Sar</taxon>
        <taxon>Rhizaria</taxon>
        <taxon>Retaria</taxon>
        <taxon>Foraminifera</taxon>
        <taxon>Monothalamids</taxon>
        <taxon>Reticulomyxidae</taxon>
        <taxon>Reticulomyxa</taxon>
    </lineage>
</organism>
<evidence type="ECO:0000313" key="3">
    <source>
        <dbReference type="Proteomes" id="UP000023152"/>
    </source>
</evidence>
<sequence>MVNIFPLFLKKKNAPTNITCFFKKMQNIRKNRFPKDESKNVRISASRLKSLPKPLPAKNRNGNEVGWHLVEGYLNKENAGHILQLFVQRDPKADPIIDLVIVNEVHNVFPLCFTRPLFFFKSKTLKYNAKREHGQTNIPKNNKTHMRITQMDRAKERDKMYLCYKTRDRKHFESKHEIFLNPQILDRYPDKEYPEFPLSESFAMFCFPRGIEIVPGKLKTNSMSASSSLINVNTLKEKISSKTKQFIHSLSKEKKFSFVFFDSICKFYYSVPLCICIYISKKRKLRSSCFDCASFDSSSVGKAHSNNNLAKTAPMDIYTSRQHTFVLSNDQNDRMYGACVIFYEEHPRTPVFLNHVYRVSCSPANNVPLERYVSHFVHNVPLPLSGHPGVIYQLGVKTIQFCLSHEYDLPTLNFSLQILFRCLSIDDVITLIGLVLMERKIVLVSKHYHIITPVAEAIRALIFPFQWKYTLLHFRYQFVCEHHVWDNTLVIPVLPEKLKVCLEAVVPFVVGIHRSFYDEVFLADD</sequence>
<accession>X6MHM0</accession>
<dbReference type="InterPro" id="IPR001194">
    <property type="entry name" value="cDENN_dom"/>
</dbReference>
<dbReference type="PROSITE" id="PS50211">
    <property type="entry name" value="DENN"/>
    <property type="match status" value="1"/>
</dbReference>
<feature type="non-terminal residue" evidence="2">
    <location>
        <position position="525"/>
    </location>
</feature>
<dbReference type="Proteomes" id="UP000023152">
    <property type="component" value="Unassembled WGS sequence"/>
</dbReference>
<dbReference type="InterPro" id="IPR037516">
    <property type="entry name" value="Tripartite_DENN"/>
</dbReference>
<dbReference type="PANTHER" id="PTHR12296:SF21">
    <property type="entry name" value="DENN DOMAIN-CONTAINING PROTEIN 3"/>
    <property type="match status" value="1"/>
</dbReference>
<protein>
    <recommendedName>
        <fullName evidence="1">UDENN domain-containing protein</fullName>
    </recommendedName>
</protein>
<feature type="domain" description="UDENN" evidence="1">
    <location>
        <begin position="160"/>
        <end position="525"/>
    </location>
</feature>
<dbReference type="InterPro" id="IPR005113">
    <property type="entry name" value="uDENN_dom"/>
</dbReference>
<dbReference type="PANTHER" id="PTHR12296">
    <property type="entry name" value="DENN DOMAIN-CONTAINING PROTEIN 4"/>
    <property type="match status" value="1"/>
</dbReference>
<dbReference type="Pfam" id="PF03456">
    <property type="entry name" value="uDENN"/>
    <property type="match status" value="1"/>
</dbReference>
<name>X6MHM0_RETFI</name>
<gene>
    <name evidence="2" type="ORF">RFI_24479</name>
</gene>
<proteinExistence type="predicted"/>
<evidence type="ECO:0000259" key="1">
    <source>
        <dbReference type="PROSITE" id="PS50211"/>
    </source>
</evidence>
<dbReference type="SMART" id="SM00800">
    <property type="entry name" value="uDENN"/>
    <property type="match status" value="1"/>
</dbReference>
<dbReference type="SMART" id="SM00799">
    <property type="entry name" value="DENN"/>
    <property type="match status" value="1"/>
</dbReference>
<dbReference type="InterPro" id="IPR051696">
    <property type="entry name" value="DENN_Domain_GEFs"/>
</dbReference>